<organism evidence="1 2">
    <name type="scientific">Allacma fusca</name>
    <dbReference type="NCBI Taxonomy" id="39272"/>
    <lineage>
        <taxon>Eukaryota</taxon>
        <taxon>Metazoa</taxon>
        <taxon>Ecdysozoa</taxon>
        <taxon>Arthropoda</taxon>
        <taxon>Hexapoda</taxon>
        <taxon>Collembola</taxon>
        <taxon>Symphypleona</taxon>
        <taxon>Sminthuridae</taxon>
        <taxon>Allacma</taxon>
    </lineage>
</organism>
<accession>A0A8J2KJP0</accession>
<sequence length="163" mass="18064">MRNETGPQTIMMDNTFETRCSPGSLINSREVHGKETCDKVPEPQVVVQPNFKLQELFKTFFRSEGKEICVRELERLQKAAVAAKNRPEHGSVKGRKTIALPAVLVDPQAFEMCPVTHDENSNEVKIPSPVTSATNISSAMTRTMPTATAPMNRPPLSVIETNE</sequence>
<gene>
    <name evidence="1" type="ORF">AFUS01_LOCUS26781</name>
</gene>
<comment type="caution">
    <text evidence="1">The sequence shown here is derived from an EMBL/GenBank/DDBJ whole genome shotgun (WGS) entry which is preliminary data.</text>
</comment>
<dbReference type="EMBL" id="CAJVCH010362295">
    <property type="protein sequence ID" value="CAG7816150.1"/>
    <property type="molecule type" value="Genomic_DNA"/>
</dbReference>
<evidence type="ECO:0000313" key="2">
    <source>
        <dbReference type="Proteomes" id="UP000708208"/>
    </source>
</evidence>
<keyword evidence="2" id="KW-1185">Reference proteome</keyword>
<dbReference type="OrthoDB" id="5586at2759"/>
<dbReference type="AlphaFoldDB" id="A0A8J2KJP0"/>
<reference evidence="1" key="1">
    <citation type="submission" date="2021-06" db="EMBL/GenBank/DDBJ databases">
        <authorList>
            <person name="Hodson N. C."/>
            <person name="Mongue J. A."/>
            <person name="Jaron S. K."/>
        </authorList>
    </citation>
    <scope>NUCLEOTIDE SEQUENCE</scope>
</reference>
<name>A0A8J2KJP0_9HEXA</name>
<protein>
    <submittedName>
        <fullName evidence="1">Uncharacterized protein</fullName>
    </submittedName>
</protein>
<proteinExistence type="predicted"/>
<evidence type="ECO:0000313" key="1">
    <source>
        <dbReference type="EMBL" id="CAG7816150.1"/>
    </source>
</evidence>
<dbReference type="Proteomes" id="UP000708208">
    <property type="component" value="Unassembled WGS sequence"/>
</dbReference>